<keyword evidence="3" id="KW-1185">Reference proteome</keyword>
<dbReference type="Proteomes" id="UP000638648">
    <property type="component" value="Unassembled WGS sequence"/>
</dbReference>
<evidence type="ECO:0000313" key="2">
    <source>
        <dbReference type="EMBL" id="MBE1603782.1"/>
    </source>
</evidence>
<dbReference type="EMBL" id="JADBEM010000001">
    <property type="protein sequence ID" value="MBE1603782.1"/>
    <property type="molecule type" value="Genomic_DNA"/>
</dbReference>
<evidence type="ECO:0000256" key="1">
    <source>
        <dbReference type="SAM" id="MobiDB-lite"/>
    </source>
</evidence>
<name>A0A927R5W9_9ACTN</name>
<dbReference type="AlphaFoldDB" id="A0A927R5W9"/>
<feature type="region of interest" description="Disordered" evidence="1">
    <location>
        <begin position="51"/>
        <end position="70"/>
    </location>
</feature>
<comment type="caution">
    <text evidence="2">The sequence shown here is derived from an EMBL/GenBank/DDBJ whole genome shotgun (WGS) entry which is preliminary data.</text>
</comment>
<organism evidence="2 3">
    <name type="scientific">Actinopolymorpha pittospori</name>
    <dbReference type="NCBI Taxonomy" id="648752"/>
    <lineage>
        <taxon>Bacteria</taxon>
        <taxon>Bacillati</taxon>
        <taxon>Actinomycetota</taxon>
        <taxon>Actinomycetes</taxon>
        <taxon>Propionibacteriales</taxon>
        <taxon>Actinopolymorphaceae</taxon>
        <taxon>Actinopolymorpha</taxon>
    </lineage>
</organism>
<feature type="region of interest" description="Disordered" evidence="1">
    <location>
        <begin position="1"/>
        <end position="41"/>
    </location>
</feature>
<protein>
    <submittedName>
        <fullName evidence="2">Uncharacterized protein</fullName>
    </submittedName>
</protein>
<evidence type="ECO:0000313" key="3">
    <source>
        <dbReference type="Proteomes" id="UP000638648"/>
    </source>
</evidence>
<gene>
    <name evidence="2" type="ORF">HEB94_000630</name>
</gene>
<accession>A0A927R5W9</accession>
<sequence>MRTPTCGSFGSGSPKLSASGRGQRAVQGQTRGERPEVGGLGAHAHVVEVVAEEPRQRGAQIGAGQPAGVR</sequence>
<reference evidence="2" key="1">
    <citation type="submission" date="2020-10" db="EMBL/GenBank/DDBJ databases">
        <title>Sequencing the genomes of 1000 actinobacteria strains.</title>
        <authorList>
            <person name="Klenk H.-P."/>
        </authorList>
    </citation>
    <scope>NUCLEOTIDE SEQUENCE</scope>
    <source>
        <strain evidence="2">DSM 45354</strain>
    </source>
</reference>
<proteinExistence type="predicted"/>
<dbReference type="RefSeq" id="WP_192748516.1">
    <property type="nucleotide sequence ID" value="NZ_BAABJL010000266.1"/>
</dbReference>